<feature type="transmembrane region" description="Helical" evidence="2">
    <location>
        <begin position="57"/>
        <end position="81"/>
    </location>
</feature>
<keyword evidence="4" id="KW-1185">Reference proteome</keyword>
<keyword evidence="2" id="KW-1133">Transmembrane helix</keyword>
<feature type="region of interest" description="Disordered" evidence="1">
    <location>
        <begin position="16"/>
        <end position="52"/>
    </location>
</feature>
<evidence type="ECO:0000313" key="4">
    <source>
        <dbReference type="Proteomes" id="UP000750711"/>
    </source>
</evidence>
<proteinExistence type="predicted"/>
<keyword evidence="2" id="KW-0472">Membrane</keyword>
<reference evidence="3" key="1">
    <citation type="submission" date="2021-03" db="EMBL/GenBank/DDBJ databases">
        <title>Comparative genomics and phylogenomic investigation of the class Geoglossomycetes provide insights into ecological specialization and systematics.</title>
        <authorList>
            <person name="Melie T."/>
            <person name="Pirro S."/>
            <person name="Miller A.N."/>
            <person name="Quandt A."/>
        </authorList>
    </citation>
    <scope>NUCLEOTIDE SEQUENCE</scope>
    <source>
        <strain evidence="3">CAQ_001_2017</strain>
    </source>
</reference>
<feature type="region of interest" description="Disordered" evidence="1">
    <location>
        <begin position="169"/>
        <end position="300"/>
    </location>
</feature>
<dbReference type="Proteomes" id="UP000750711">
    <property type="component" value="Unassembled WGS sequence"/>
</dbReference>
<evidence type="ECO:0000256" key="2">
    <source>
        <dbReference type="SAM" id="Phobius"/>
    </source>
</evidence>
<keyword evidence="2" id="KW-0812">Transmembrane</keyword>
<feature type="compositionally biased region" description="Low complexity" evidence="1">
    <location>
        <begin position="240"/>
        <end position="249"/>
    </location>
</feature>
<protein>
    <submittedName>
        <fullName evidence="3">Uncharacterized protein</fullName>
    </submittedName>
</protein>
<feature type="compositionally biased region" description="Low complexity" evidence="1">
    <location>
        <begin position="180"/>
        <end position="192"/>
    </location>
</feature>
<dbReference type="AlphaFoldDB" id="A0A9P8RNG5"/>
<comment type="caution">
    <text evidence="3">The sequence shown here is derived from an EMBL/GenBank/DDBJ whole genome shotgun (WGS) entry which is preliminary data.</text>
</comment>
<accession>A0A9P8RNG5</accession>
<organism evidence="3 4">
    <name type="scientific">Trichoglossum hirsutum</name>
    <dbReference type="NCBI Taxonomy" id="265104"/>
    <lineage>
        <taxon>Eukaryota</taxon>
        <taxon>Fungi</taxon>
        <taxon>Dikarya</taxon>
        <taxon>Ascomycota</taxon>
        <taxon>Pezizomycotina</taxon>
        <taxon>Geoglossomycetes</taxon>
        <taxon>Geoglossales</taxon>
        <taxon>Geoglossaceae</taxon>
        <taxon>Trichoglossum</taxon>
    </lineage>
</organism>
<feature type="compositionally biased region" description="Low complexity" evidence="1">
    <location>
        <begin position="279"/>
        <end position="289"/>
    </location>
</feature>
<feature type="compositionally biased region" description="Polar residues" evidence="1">
    <location>
        <begin position="125"/>
        <end position="140"/>
    </location>
</feature>
<dbReference type="EMBL" id="JAGHQM010000805">
    <property type="protein sequence ID" value="KAH0558575.1"/>
    <property type="molecule type" value="Genomic_DNA"/>
</dbReference>
<sequence>MRRWSVFSSGCISENTTTATTTSSSRSSTSGAAAASGTTTTPTSTSSADGTKLTPGAIAGISITASAVFITLVGGIAFCVISHKRVTADTAAAAAAAADAEAEAENDKSNITSTTGTPPLTQTPSRQSGRPYSIQSTRTPPSGYYAVPTSNPDAVHAITSHGAAILPPKKSDLRYSNTPASAAQGSSAAASSPIRGPGPRARRFSQPTPAGGRMSPAEEVPEGVEADGSQILPPVPPLAAGSPRGGSPRYSPPPGPPSAQGSARRGSPQNTPSAPSPAPSASGSASEMPAVKRFYGISPG</sequence>
<evidence type="ECO:0000313" key="3">
    <source>
        <dbReference type="EMBL" id="KAH0558575.1"/>
    </source>
</evidence>
<feature type="region of interest" description="Disordered" evidence="1">
    <location>
        <begin position="101"/>
        <end position="148"/>
    </location>
</feature>
<gene>
    <name evidence="3" type="ORF">GP486_004773</name>
</gene>
<evidence type="ECO:0000256" key="1">
    <source>
        <dbReference type="SAM" id="MobiDB-lite"/>
    </source>
</evidence>
<feature type="compositionally biased region" description="Low complexity" evidence="1">
    <location>
        <begin position="112"/>
        <end position="124"/>
    </location>
</feature>
<name>A0A9P8RNG5_9PEZI</name>